<keyword evidence="2" id="KW-1185">Reference proteome</keyword>
<name>A0A848J3L9_9BACT</name>
<comment type="caution">
    <text evidence="1">The sequence shown here is derived from an EMBL/GenBank/DDBJ whole genome shotgun (WGS) entry which is preliminary data.</text>
</comment>
<sequence>MIEIVVNDIDLLLKLRKGGFLSEDHNFKFIVHQNKWEKSDRIDQLYLDPYINKGIILIDECDRMNISEVFILSDKYSLLKYTISDFMSIQLCLNQGNRLLSENLAIRKIAQKENIEIISYEQITQVIIRKISYVKVLK</sequence>
<accession>A0A848J3L9</accession>
<dbReference type="EMBL" id="JABBNU010000012">
    <property type="protein sequence ID" value="NMM50321.1"/>
    <property type="molecule type" value="Genomic_DNA"/>
</dbReference>
<evidence type="ECO:0000313" key="2">
    <source>
        <dbReference type="Proteomes" id="UP000559010"/>
    </source>
</evidence>
<evidence type="ECO:0000313" key="1">
    <source>
        <dbReference type="EMBL" id="NMM50321.1"/>
    </source>
</evidence>
<dbReference type="AlphaFoldDB" id="A0A848J3L9"/>
<dbReference type="RefSeq" id="WP_169684685.1">
    <property type="nucleotide sequence ID" value="NZ_JABBNU010000012.1"/>
</dbReference>
<reference evidence="1 2" key="1">
    <citation type="submission" date="2020-04" db="EMBL/GenBank/DDBJ databases">
        <title>Flammeovirgaceae bacterium KN852 isolated from deep sea.</title>
        <authorList>
            <person name="Zhang D.-C."/>
        </authorList>
    </citation>
    <scope>NUCLEOTIDE SEQUENCE [LARGE SCALE GENOMIC DNA]</scope>
    <source>
        <strain evidence="1 2">KN852</strain>
    </source>
</reference>
<gene>
    <name evidence="1" type="ORF">HH304_18070</name>
</gene>
<organism evidence="1 2">
    <name type="scientific">Marinigracilibium pacificum</name>
    <dbReference type="NCBI Taxonomy" id="2729599"/>
    <lineage>
        <taxon>Bacteria</taxon>
        <taxon>Pseudomonadati</taxon>
        <taxon>Bacteroidota</taxon>
        <taxon>Cytophagia</taxon>
        <taxon>Cytophagales</taxon>
        <taxon>Flammeovirgaceae</taxon>
        <taxon>Marinigracilibium</taxon>
    </lineage>
</organism>
<proteinExistence type="predicted"/>
<protein>
    <submittedName>
        <fullName evidence="1">Uncharacterized protein</fullName>
    </submittedName>
</protein>
<dbReference type="Proteomes" id="UP000559010">
    <property type="component" value="Unassembled WGS sequence"/>
</dbReference>